<evidence type="ECO:0000313" key="3">
    <source>
        <dbReference type="Proteomes" id="UP000237000"/>
    </source>
</evidence>
<dbReference type="PANTHER" id="PTHR31672">
    <property type="entry name" value="BNACNNG10540D PROTEIN"/>
    <property type="match status" value="1"/>
</dbReference>
<dbReference type="PANTHER" id="PTHR31672:SF13">
    <property type="entry name" value="F-BOX PROTEIN CPR30-LIKE"/>
    <property type="match status" value="1"/>
</dbReference>
<keyword evidence="3" id="KW-1185">Reference proteome</keyword>
<dbReference type="InterPro" id="IPR050796">
    <property type="entry name" value="SCF_F-box_component"/>
</dbReference>
<dbReference type="Gene3D" id="1.20.1280.50">
    <property type="match status" value="1"/>
</dbReference>
<dbReference type="CDD" id="cd22157">
    <property type="entry name" value="F-box_AtFBW1-like"/>
    <property type="match status" value="1"/>
</dbReference>
<proteinExistence type="predicted"/>
<dbReference type="PROSITE" id="PS50181">
    <property type="entry name" value="FBOX"/>
    <property type="match status" value="1"/>
</dbReference>
<dbReference type="OrthoDB" id="1166304at2759"/>
<dbReference type="InterPro" id="IPR001810">
    <property type="entry name" value="F-box_dom"/>
</dbReference>
<protein>
    <submittedName>
        <fullName evidence="2">F-box domain containing protein</fullName>
    </submittedName>
</protein>
<accession>A0A2P5F3W4</accession>
<organism evidence="2 3">
    <name type="scientific">Trema orientale</name>
    <name type="common">Charcoal tree</name>
    <name type="synonym">Celtis orientalis</name>
    <dbReference type="NCBI Taxonomy" id="63057"/>
    <lineage>
        <taxon>Eukaryota</taxon>
        <taxon>Viridiplantae</taxon>
        <taxon>Streptophyta</taxon>
        <taxon>Embryophyta</taxon>
        <taxon>Tracheophyta</taxon>
        <taxon>Spermatophyta</taxon>
        <taxon>Magnoliopsida</taxon>
        <taxon>eudicotyledons</taxon>
        <taxon>Gunneridae</taxon>
        <taxon>Pentapetalae</taxon>
        <taxon>rosids</taxon>
        <taxon>fabids</taxon>
        <taxon>Rosales</taxon>
        <taxon>Cannabaceae</taxon>
        <taxon>Trema</taxon>
    </lineage>
</organism>
<sequence length="294" mass="33597">MNFDSKKKTTSSTAILPDDVILEILLRLDAKSLMRFKCVCKSWKSLISHSVFINLHRKHQLPYTIFANSLEPSEILSISHSKNFNKISELRFPLVDFKSIEGSDNGILCLSGDNDTIYLWNPAINQVRKLSSPPISGFRLGFGYSTMTKDFKVVAVEQFKLFDIPKHIEGRLIKNIGKLSERLALYTYEGFTPGPKHYPIFQIWVMKEYGISTSWIKHLKIKLPSSSAIEDPRSQFSNNGDLGFTNDGCILISSAKGLHLYDPKNKLIRHLRRQTMGGFICFHDYAENIFQIEE</sequence>
<dbReference type="SUPFAM" id="SSF81383">
    <property type="entry name" value="F-box domain"/>
    <property type="match status" value="1"/>
</dbReference>
<dbReference type="AlphaFoldDB" id="A0A2P5F3W4"/>
<dbReference type="SMART" id="SM00256">
    <property type="entry name" value="FBOX"/>
    <property type="match status" value="1"/>
</dbReference>
<comment type="caution">
    <text evidence="2">The sequence shown here is derived from an EMBL/GenBank/DDBJ whole genome shotgun (WGS) entry which is preliminary data.</text>
</comment>
<name>A0A2P5F3W4_TREOI</name>
<dbReference type="Pfam" id="PF00646">
    <property type="entry name" value="F-box"/>
    <property type="match status" value="1"/>
</dbReference>
<dbReference type="InterPro" id="IPR036047">
    <property type="entry name" value="F-box-like_dom_sf"/>
</dbReference>
<dbReference type="Proteomes" id="UP000237000">
    <property type="component" value="Unassembled WGS sequence"/>
</dbReference>
<dbReference type="InParanoid" id="A0A2P5F3W4"/>
<dbReference type="EMBL" id="JXTC01000065">
    <property type="protein sequence ID" value="PON92487.1"/>
    <property type="molecule type" value="Genomic_DNA"/>
</dbReference>
<feature type="domain" description="F-box" evidence="1">
    <location>
        <begin position="10"/>
        <end position="55"/>
    </location>
</feature>
<dbReference type="STRING" id="63057.A0A2P5F3W4"/>
<evidence type="ECO:0000259" key="1">
    <source>
        <dbReference type="PROSITE" id="PS50181"/>
    </source>
</evidence>
<gene>
    <name evidence="2" type="ORF">TorRG33x02_118110</name>
</gene>
<reference evidence="3" key="1">
    <citation type="submission" date="2016-06" db="EMBL/GenBank/DDBJ databases">
        <title>Parallel loss of symbiosis genes in relatives of nitrogen-fixing non-legume Parasponia.</title>
        <authorList>
            <person name="Van Velzen R."/>
            <person name="Holmer R."/>
            <person name="Bu F."/>
            <person name="Rutten L."/>
            <person name="Van Zeijl A."/>
            <person name="Liu W."/>
            <person name="Santuari L."/>
            <person name="Cao Q."/>
            <person name="Sharma T."/>
            <person name="Shen D."/>
            <person name="Roswanjaya Y."/>
            <person name="Wardhani T."/>
            <person name="Kalhor M.S."/>
            <person name="Jansen J."/>
            <person name="Van den Hoogen J."/>
            <person name="Gungor B."/>
            <person name="Hartog M."/>
            <person name="Hontelez J."/>
            <person name="Verver J."/>
            <person name="Yang W.-C."/>
            <person name="Schijlen E."/>
            <person name="Repin R."/>
            <person name="Schilthuizen M."/>
            <person name="Schranz E."/>
            <person name="Heidstra R."/>
            <person name="Miyata K."/>
            <person name="Fedorova E."/>
            <person name="Kohlen W."/>
            <person name="Bisseling T."/>
            <person name="Smit S."/>
            <person name="Geurts R."/>
        </authorList>
    </citation>
    <scope>NUCLEOTIDE SEQUENCE [LARGE SCALE GENOMIC DNA]</scope>
    <source>
        <strain evidence="3">cv. RG33-2</strain>
    </source>
</reference>
<evidence type="ECO:0000313" key="2">
    <source>
        <dbReference type="EMBL" id="PON92487.1"/>
    </source>
</evidence>